<dbReference type="Gramene" id="Psat05G0415500-T1">
    <property type="protein sequence ID" value="KAI5408222.1"/>
    <property type="gene ID" value="KIW84_054155"/>
</dbReference>
<keyword evidence="3" id="KW-1185">Reference proteome</keyword>
<dbReference type="AlphaFoldDB" id="A0A9D4WUN0"/>
<feature type="compositionally biased region" description="Acidic residues" evidence="1">
    <location>
        <begin position="104"/>
        <end position="128"/>
    </location>
</feature>
<feature type="region of interest" description="Disordered" evidence="1">
    <location>
        <begin position="100"/>
        <end position="139"/>
    </location>
</feature>
<evidence type="ECO:0000256" key="1">
    <source>
        <dbReference type="SAM" id="MobiDB-lite"/>
    </source>
</evidence>
<comment type="caution">
    <text evidence="2">The sequence shown here is derived from an EMBL/GenBank/DDBJ whole genome shotgun (WGS) entry which is preliminary data.</text>
</comment>
<organism evidence="2 3">
    <name type="scientific">Pisum sativum</name>
    <name type="common">Garden pea</name>
    <name type="synonym">Lathyrus oleraceus</name>
    <dbReference type="NCBI Taxonomy" id="3888"/>
    <lineage>
        <taxon>Eukaryota</taxon>
        <taxon>Viridiplantae</taxon>
        <taxon>Streptophyta</taxon>
        <taxon>Embryophyta</taxon>
        <taxon>Tracheophyta</taxon>
        <taxon>Spermatophyta</taxon>
        <taxon>Magnoliopsida</taxon>
        <taxon>eudicotyledons</taxon>
        <taxon>Gunneridae</taxon>
        <taxon>Pentapetalae</taxon>
        <taxon>rosids</taxon>
        <taxon>fabids</taxon>
        <taxon>Fabales</taxon>
        <taxon>Fabaceae</taxon>
        <taxon>Papilionoideae</taxon>
        <taxon>50 kb inversion clade</taxon>
        <taxon>NPAAA clade</taxon>
        <taxon>Hologalegina</taxon>
        <taxon>IRL clade</taxon>
        <taxon>Fabeae</taxon>
        <taxon>Lathyrus</taxon>
    </lineage>
</organism>
<sequence length="139" mass="16628">MLIFFTFTVIKVHTKRRNRLKQKMMNDVVFVMANSRLSKKKKGRRTFEIELDDLGSDDDWLMDEDGDIEISDEDFIQMNQEQIQEDDIFVHDLEDEHDRGINENEFDDDFEDENEDEGDNEDNDDPLNDYDQLQHDLFG</sequence>
<evidence type="ECO:0000313" key="2">
    <source>
        <dbReference type="EMBL" id="KAI5408222.1"/>
    </source>
</evidence>
<gene>
    <name evidence="2" type="ORF">KIW84_054155</name>
</gene>
<accession>A0A9D4WUN0</accession>
<protein>
    <submittedName>
        <fullName evidence="2">Uncharacterized protein</fullName>
    </submittedName>
</protein>
<name>A0A9D4WUN0_PEA</name>
<reference evidence="2 3" key="1">
    <citation type="journal article" date="2022" name="Nat. Genet.">
        <title>Improved pea reference genome and pan-genome highlight genomic features and evolutionary characteristics.</title>
        <authorList>
            <person name="Yang T."/>
            <person name="Liu R."/>
            <person name="Luo Y."/>
            <person name="Hu S."/>
            <person name="Wang D."/>
            <person name="Wang C."/>
            <person name="Pandey M.K."/>
            <person name="Ge S."/>
            <person name="Xu Q."/>
            <person name="Li N."/>
            <person name="Li G."/>
            <person name="Huang Y."/>
            <person name="Saxena R.K."/>
            <person name="Ji Y."/>
            <person name="Li M."/>
            <person name="Yan X."/>
            <person name="He Y."/>
            <person name="Liu Y."/>
            <person name="Wang X."/>
            <person name="Xiang C."/>
            <person name="Varshney R.K."/>
            <person name="Ding H."/>
            <person name="Gao S."/>
            <person name="Zong X."/>
        </authorList>
    </citation>
    <scope>NUCLEOTIDE SEQUENCE [LARGE SCALE GENOMIC DNA]</scope>
    <source>
        <strain evidence="2 3">cv. Zhongwan 6</strain>
    </source>
</reference>
<evidence type="ECO:0000313" key="3">
    <source>
        <dbReference type="Proteomes" id="UP001058974"/>
    </source>
</evidence>
<proteinExistence type="predicted"/>
<feature type="non-terminal residue" evidence="2">
    <location>
        <position position="139"/>
    </location>
</feature>
<dbReference type="EMBL" id="JAMSHJ010000005">
    <property type="protein sequence ID" value="KAI5408222.1"/>
    <property type="molecule type" value="Genomic_DNA"/>
</dbReference>
<dbReference type="Proteomes" id="UP001058974">
    <property type="component" value="Chromosome 5"/>
</dbReference>